<protein>
    <submittedName>
        <fullName evidence="2">Nuclear transport factor 2 family protein</fullName>
    </submittedName>
</protein>
<sequence>MNNFSASNKQFVENFFAALNRGDVEHIVNSYHEEGSLQTMGNTLISGTYSREQVADSAGGIFDVFPNGLEFEITGLVVDEHKAAVEATSKGEHISGETYSNEYHFLFIFKDSKLLRLKEYMDTERVTDILCGGQRPEA</sequence>
<dbReference type="InterPro" id="IPR037401">
    <property type="entry name" value="SnoaL-like"/>
</dbReference>
<organism evidence="2 3">
    <name type="scientific">Candidatus Marimicrobium litorale</name>
    <dbReference type="NCBI Taxonomy" id="2518991"/>
    <lineage>
        <taxon>Bacteria</taxon>
        <taxon>Pseudomonadati</taxon>
        <taxon>Pseudomonadota</taxon>
        <taxon>Gammaproteobacteria</taxon>
        <taxon>Cellvibrionales</taxon>
        <taxon>Halieaceae</taxon>
        <taxon>Marimicrobium</taxon>
    </lineage>
</organism>
<gene>
    <name evidence="2" type="ORF">EYC82_00760</name>
</gene>
<proteinExistence type="predicted"/>
<comment type="caution">
    <text evidence="2">The sequence shown here is derived from an EMBL/GenBank/DDBJ whole genome shotgun (WGS) entry which is preliminary data.</text>
</comment>
<name>A0ABT3T0U6_9GAMM</name>
<reference evidence="2" key="1">
    <citation type="submission" date="2019-02" db="EMBL/GenBank/DDBJ databases">
        <authorList>
            <person name="Li S.-H."/>
        </authorList>
    </citation>
    <scope>NUCLEOTIDE SEQUENCE</scope>
    <source>
        <strain evidence="2">IMCC11814</strain>
    </source>
</reference>
<evidence type="ECO:0000313" key="3">
    <source>
        <dbReference type="Proteomes" id="UP001143304"/>
    </source>
</evidence>
<accession>A0ABT3T0U6</accession>
<feature type="domain" description="SnoaL-like" evidence="1">
    <location>
        <begin position="12"/>
        <end position="115"/>
    </location>
</feature>
<keyword evidence="3" id="KW-1185">Reference proteome</keyword>
<dbReference type="RefSeq" id="WP_279247641.1">
    <property type="nucleotide sequence ID" value="NZ_SHNO01000001.1"/>
</dbReference>
<evidence type="ECO:0000259" key="1">
    <source>
        <dbReference type="Pfam" id="PF12680"/>
    </source>
</evidence>
<evidence type="ECO:0000313" key="2">
    <source>
        <dbReference type="EMBL" id="MCX2975883.1"/>
    </source>
</evidence>
<dbReference type="Gene3D" id="3.10.450.50">
    <property type="match status" value="1"/>
</dbReference>
<dbReference type="SUPFAM" id="SSF54427">
    <property type="entry name" value="NTF2-like"/>
    <property type="match status" value="1"/>
</dbReference>
<dbReference type="EMBL" id="SHNO01000001">
    <property type="protein sequence ID" value="MCX2975883.1"/>
    <property type="molecule type" value="Genomic_DNA"/>
</dbReference>
<dbReference type="Pfam" id="PF12680">
    <property type="entry name" value="SnoaL_2"/>
    <property type="match status" value="1"/>
</dbReference>
<dbReference type="InterPro" id="IPR032710">
    <property type="entry name" value="NTF2-like_dom_sf"/>
</dbReference>
<dbReference type="Proteomes" id="UP001143304">
    <property type="component" value="Unassembled WGS sequence"/>
</dbReference>